<name>A0A0M6WTJ6_9FIRM</name>
<protein>
    <recommendedName>
        <fullName evidence="2">TraG P-loop domain-containing protein</fullName>
    </recommendedName>
</protein>
<sequence length="818" mass="94401">MAKKTKQEAQQERLSLAEKRNRQERRNKKSRKEREQEKRRKKQERDRRKQKNIPTTAQQSIPYIRMLQDGICQVTKTFFSKTIQFYDINYQLALNEDKTTIFENYCDFLNYFDSSISVQLSFINQQVDVAEFEKSIDIPDQNDDFNAIREEYRTMLKNQLSKGNNGLVKTKYITFGIEAESLKVARPRLERIETDILNNFKVLGAQAHSLNGLERLEIMYHVFNQDRIEPFKFQYKMLPETGLKTKDFIAPTSFNFSKNQTFMMGRTMGSVSYLQILAPELTDRMLADFLDVDDSINVNIHIQSIDQSSAIKMIKSKISDLDKMKIEEQKRAVRSGYDMDVLPSDLVTYGEEAKNLLEDLQSRNERMFLVTVLVMNTAKKRQKLDNNIFQVQGIAQKYNCSLKQLDYQQEAALMSCIPLGVNRIEIQRGLTTSSTAIFVPFTTQELFQEGEALYYGLNALSNNMIMVDRKRLKNPNGLILGTPGSGKSFSAKREITNCFLITEDDIIVCDPEAEYSALVQALHGQVVRVSPVSDQYINPMDLNLNYSEEDNPLSLKADFILSLCELIVGGKNGLEPVEKTIIDRCVRLVYQEYLADPIPEKMPILEDLYNLLRKQEEPEAQRLATSLEIYVTGSLNVFNHQTNVDINNRIVCFDIKELGKQLKKIGMLVIQDQVWNRVTMNRSAHKSTRYYVDEFHLLLKEEQTAAYSVEIWKRFRKWGGIPTGITQNIKDLLSSREIENIFENSDFIYMLNQASGDRQILAKQLNISPTQLSYVTNSNEGEGLLFYGNVIIPFVDRFPKNSLYKIMTTRLEETSEAG</sequence>
<dbReference type="InterPro" id="IPR051162">
    <property type="entry name" value="T4SS_component"/>
</dbReference>
<dbReference type="InterPro" id="IPR043964">
    <property type="entry name" value="P-loop_TraG"/>
</dbReference>
<reference evidence="4" key="1">
    <citation type="submission" date="2015-05" db="EMBL/GenBank/DDBJ databases">
        <authorList>
            <consortium name="Pathogen Informatics"/>
        </authorList>
    </citation>
    <scope>NUCLEOTIDE SEQUENCE [LARGE SCALE GENOMIC DNA]</scope>
    <source>
        <strain evidence="4">L1-83</strain>
    </source>
</reference>
<evidence type="ECO:0000313" key="4">
    <source>
        <dbReference type="Proteomes" id="UP000049828"/>
    </source>
</evidence>
<dbReference type="Gene3D" id="3.40.50.300">
    <property type="entry name" value="P-loop containing nucleotide triphosphate hydrolases"/>
    <property type="match status" value="1"/>
</dbReference>
<evidence type="ECO:0000313" key="3">
    <source>
        <dbReference type="EMBL" id="CRL40127.1"/>
    </source>
</evidence>
<dbReference type="EMBL" id="CVRS01000080">
    <property type="protein sequence ID" value="CRL40127.1"/>
    <property type="molecule type" value="Genomic_DNA"/>
</dbReference>
<dbReference type="Proteomes" id="UP000049828">
    <property type="component" value="Unassembled WGS sequence"/>
</dbReference>
<dbReference type="NCBIfam" id="NF045971">
    <property type="entry name" value="conju_CD1110"/>
    <property type="match status" value="1"/>
</dbReference>
<dbReference type="AlphaFoldDB" id="A0A0M6WTJ6"/>
<dbReference type="PANTHER" id="PTHR30121">
    <property type="entry name" value="UNCHARACTERIZED PROTEIN YJGR-RELATED"/>
    <property type="match status" value="1"/>
</dbReference>
<dbReference type="SUPFAM" id="SSF52540">
    <property type="entry name" value="P-loop containing nucleoside triphosphate hydrolases"/>
    <property type="match status" value="1"/>
</dbReference>
<feature type="compositionally biased region" description="Basic and acidic residues" evidence="1">
    <location>
        <begin position="1"/>
        <end position="21"/>
    </location>
</feature>
<dbReference type="Gene3D" id="1.10.8.730">
    <property type="match status" value="1"/>
</dbReference>
<keyword evidence="4" id="KW-1185">Reference proteome</keyword>
<proteinExistence type="predicted"/>
<dbReference type="RefSeq" id="WP_074108861.1">
    <property type="nucleotide sequence ID" value="NZ_CVRS01000080.1"/>
</dbReference>
<evidence type="ECO:0000256" key="1">
    <source>
        <dbReference type="SAM" id="MobiDB-lite"/>
    </source>
</evidence>
<organism evidence="3 4">
    <name type="scientific">Roseburia inulinivorans</name>
    <dbReference type="NCBI Taxonomy" id="360807"/>
    <lineage>
        <taxon>Bacteria</taxon>
        <taxon>Bacillati</taxon>
        <taxon>Bacillota</taxon>
        <taxon>Clostridia</taxon>
        <taxon>Lachnospirales</taxon>
        <taxon>Lachnospiraceae</taxon>
        <taxon>Roseburia</taxon>
    </lineage>
</organism>
<dbReference type="PANTHER" id="PTHR30121:SF11">
    <property type="entry name" value="AAA+ ATPASE DOMAIN-CONTAINING PROTEIN"/>
    <property type="match status" value="1"/>
</dbReference>
<feature type="compositionally biased region" description="Basic residues" evidence="1">
    <location>
        <begin position="22"/>
        <end position="31"/>
    </location>
</feature>
<feature type="domain" description="TraG P-loop" evidence="2">
    <location>
        <begin position="468"/>
        <end position="754"/>
    </location>
</feature>
<accession>A0A0M6WTJ6</accession>
<evidence type="ECO:0000259" key="2">
    <source>
        <dbReference type="Pfam" id="PF19044"/>
    </source>
</evidence>
<gene>
    <name evidence="3" type="ORF">RIL183_05051</name>
</gene>
<feature type="region of interest" description="Disordered" evidence="1">
    <location>
        <begin position="1"/>
        <end position="57"/>
    </location>
</feature>
<dbReference type="Pfam" id="PF19044">
    <property type="entry name" value="P-loop_TraG"/>
    <property type="match status" value="1"/>
</dbReference>
<feature type="compositionally biased region" description="Basic and acidic residues" evidence="1">
    <location>
        <begin position="32"/>
        <end position="47"/>
    </location>
</feature>
<dbReference type="InterPro" id="IPR027417">
    <property type="entry name" value="P-loop_NTPase"/>
</dbReference>